<gene>
    <name evidence="1" type="ORF">GCM10007989_06110</name>
</gene>
<sequence>MKVSEADILILPGLGNSGRGHWQRRWAERLSSGQFIEQKNWDKPKLEEWVATIERHVMMSTRPVVLVAHSLSVLAVAHAAARMADTKVRGAFLVAAPDPELNSKVARTARAFSPVPRDPLPFPSMLVSSSTDRFCSLERAVDFATCWGSDFHDAGDAGHIDEESGHGPWPEGLLMFTRLMQRLRA</sequence>
<accession>A0A918RX17</accession>
<reference evidence="1" key="1">
    <citation type="journal article" date="2014" name="Int. J. Syst. Evol. Microbiol.">
        <title>Complete genome sequence of Corynebacterium casei LMG S-19264T (=DSM 44701T), isolated from a smear-ripened cheese.</title>
        <authorList>
            <consortium name="US DOE Joint Genome Institute (JGI-PGF)"/>
            <person name="Walter F."/>
            <person name="Albersmeier A."/>
            <person name="Kalinowski J."/>
            <person name="Ruckert C."/>
        </authorList>
    </citation>
    <scope>NUCLEOTIDE SEQUENCE</scope>
    <source>
        <strain evidence="1">KCTC 32437</strain>
    </source>
</reference>
<proteinExistence type="predicted"/>
<dbReference type="Pfam" id="PF06821">
    <property type="entry name" value="Ser_hydrolase"/>
    <property type="match status" value="1"/>
</dbReference>
<dbReference type="GO" id="GO:0016787">
    <property type="term" value="F:hydrolase activity"/>
    <property type="evidence" value="ECO:0007669"/>
    <property type="project" value="UniProtKB-KW"/>
</dbReference>
<dbReference type="RefSeq" id="WP_189423262.1">
    <property type="nucleotide sequence ID" value="NZ_BMZE01000001.1"/>
</dbReference>
<organism evidence="1 2">
    <name type="scientific">Devosia pacifica</name>
    <dbReference type="NCBI Taxonomy" id="1335967"/>
    <lineage>
        <taxon>Bacteria</taxon>
        <taxon>Pseudomonadati</taxon>
        <taxon>Pseudomonadota</taxon>
        <taxon>Alphaproteobacteria</taxon>
        <taxon>Hyphomicrobiales</taxon>
        <taxon>Devosiaceae</taxon>
        <taxon>Devosia</taxon>
    </lineage>
</organism>
<dbReference type="Gene3D" id="3.40.50.1820">
    <property type="entry name" value="alpha/beta hydrolase"/>
    <property type="match status" value="1"/>
</dbReference>
<protein>
    <submittedName>
        <fullName evidence="1">Alpha/beta hydrolase</fullName>
    </submittedName>
</protein>
<dbReference type="AlphaFoldDB" id="A0A918RX17"/>
<reference evidence="1" key="2">
    <citation type="submission" date="2020-09" db="EMBL/GenBank/DDBJ databases">
        <authorList>
            <person name="Sun Q."/>
            <person name="Kim S."/>
        </authorList>
    </citation>
    <scope>NUCLEOTIDE SEQUENCE</scope>
    <source>
        <strain evidence="1">KCTC 32437</strain>
    </source>
</reference>
<comment type="caution">
    <text evidence="1">The sequence shown here is derived from an EMBL/GenBank/DDBJ whole genome shotgun (WGS) entry which is preliminary data.</text>
</comment>
<dbReference type="EMBL" id="BMZE01000001">
    <property type="protein sequence ID" value="GHA14225.1"/>
    <property type="molecule type" value="Genomic_DNA"/>
</dbReference>
<dbReference type="InterPro" id="IPR010662">
    <property type="entry name" value="RBBP9/YdeN"/>
</dbReference>
<evidence type="ECO:0000313" key="2">
    <source>
        <dbReference type="Proteomes" id="UP000646579"/>
    </source>
</evidence>
<evidence type="ECO:0000313" key="1">
    <source>
        <dbReference type="EMBL" id="GHA14225.1"/>
    </source>
</evidence>
<keyword evidence="1" id="KW-0378">Hydrolase</keyword>
<dbReference type="InterPro" id="IPR029058">
    <property type="entry name" value="AB_hydrolase_fold"/>
</dbReference>
<dbReference type="Proteomes" id="UP000646579">
    <property type="component" value="Unassembled WGS sequence"/>
</dbReference>
<dbReference type="SUPFAM" id="SSF53474">
    <property type="entry name" value="alpha/beta-Hydrolases"/>
    <property type="match status" value="1"/>
</dbReference>
<name>A0A918RX17_9HYPH</name>
<keyword evidence="2" id="KW-1185">Reference proteome</keyword>